<evidence type="ECO:0000259" key="3">
    <source>
        <dbReference type="Pfam" id="PF00723"/>
    </source>
</evidence>
<dbReference type="InterPro" id="IPR011613">
    <property type="entry name" value="GH15-like"/>
</dbReference>
<accession>A0A7D9JPU6</accession>
<reference evidence="5" key="1">
    <citation type="submission" date="2020-04" db="EMBL/GenBank/DDBJ databases">
        <authorList>
            <person name="Alioto T."/>
            <person name="Alioto T."/>
            <person name="Gomez Garrido J."/>
        </authorList>
    </citation>
    <scope>NUCLEOTIDE SEQUENCE</scope>
    <source>
        <strain evidence="5">A484AB</strain>
    </source>
</reference>
<feature type="domain" description="GH15-like" evidence="3">
    <location>
        <begin position="4"/>
        <end position="105"/>
    </location>
</feature>
<proteinExistence type="inferred from homology"/>
<evidence type="ECO:0000256" key="2">
    <source>
        <dbReference type="RuleBase" id="RU364123"/>
    </source>
</evidence>
<keyword evidence="2" id="KW-0321">Glycogen metabolism</keyword>
<feature type="non-terminal residue" evidence="5">
    <location>
        <position position="1"/>
    </location>
</feature>
<name>A0A7D9JPU6_PARCT</name>
<dbReference type="PANTHER" id="PTHR10749:SF7">
    <property type="entry name" value="PHOSPHORYLASE B KINASE REGULATORY SUBUNIT ALPHA-RELATED"/>
    <property type="match status" value="1"/>
</dbReference>
<keyword evidence="2" id="KW-1003">Cell membrane</keyword>
<keyword evidence="2" id="KW-0112">Calmodulin-binding</keyword>
<dbReference type="AlphaFoldDB" id="A0A7D9JPU6"/>
<organism evidence="5 6">
    <name type="scientific">Paramuricea clavata</name>
    <name type="common">Red gorgonian</name>
    <name type="synonym">Violescent sea-whip</name>
    <dbReference type="NCBI Taxonomy" id="317549"/>
    <lineage>
        <taxon>Eukaryota</taxon>
        <taxon>Metazoa</taxon>
        <taxon>Cnidaria</taxon>
        <taxon>Anthozoa</taxon>
        <taxon>Octocorallia</taxon>
        <taxon>Malacalcyonacea</taxon>
        <taxon>Plexauridae</taxon>
        <taxon>Paramuricea</taxon>
    </lineage>
</organism>
<comment type="caution">
    <text evidence="5">The sequence shown here is derived from an EMBL/GenBank/DDBJ whole genome shotgun (WGS) entry which is preliminary data.</text>
</comment>
<feature type="domain" description="Phosphorylase b kinase regulatory subunit alpha/beta C-terminal" evidence="4">
    <location>
        <begin position="185"/>
        <end position="327"/>
    </location>
</feature>
<dbReference type="InterPro" id="IPR008734">
    <property type="entry name" value="PHK_A/B_su"/>
</dbReference>
<sequence>ACEKRQWSLVRHTAGLLKKRVEDLAESVTDLLVREKQLTIGLPKVTTERVIDRPLPPDELHSIIFNICAEDSCNAVLTQELLVYLAMFIRTEPQLFKEMLRIRVGLITEVIASEMGRLLEGSDVEPEDIPELFMNLSPFEMKTLLYHILSGKEFNVSRDSRRALTDRQVSFMNIDLPKRVGIKKLKKTIKSMHARRSTDLLNDNSEHEYNHSLGRLGVWIRRRRVDGALNRIPVDFYPKLWRIFEKCTALSIEGHFLPNTIIQEMTPGEMKFALRVESALNCIPQPEYRQLMVEALMILSLVVETYPDQILGEVIAVDEIVREAHNLFLRDQ</sequence>
<keyword evidence="2" id="KW-0472">Membrane</keyword>
<comment type="function">
    <text evidence="2">Phosphorylase b kinase catalyzes the phosphorylation of serine in certain substrates, including troponin I.</text>
</comment>
<dbReference type="PANTHER" id="PTHR10749">
    <property type="entry name" value="PHOSPHORYLASE B KINASE REGULATORY SUBUNIT"/>
    <property type="match status" value="1"/>
</dbReference>
<protein>
    <recommendedName>
        <fullName evidence="2">Phosphorylase b kinase regulatory subunit</fullName>
    </recommendedName>
</protein>
<dbReference type="OrthoDB" id="5971574at2759"/>
<dbReference type="GO" id="GO:0005977">
    <property type="term" value="P:glycogen metabolic process"/>
    <property type="evidence" value="ECO:0007669"/>
    <property type="project" value="UniProtKB-UniPathway"/>
</dbReference>
<keyword evidence="1 2" id="KW-0119">Carbohydrate metabolism</keyword>
<keyword evidence="2" id="KW-0636">Prenylation</keyword>
<comment type="pathway">
    <text evidence="2">Glycan biosynthesis; glycogen metabolism.</text>
</comment>
<dbReference type="Pfam" id="PF19292">
    <property type="entry name" value="KPBB_C"/>
    <property type="match status" value="1"/>
</dbReference>
<dbReference type="GO" id="GO:0005516">
    <property type="term" value="F:calmodulin binding"/>
    <property type="evidence" value="ECO:0007669"/>
    <property type="project" value="UniProtKB-KW"/>
</dbReference>
<keyword evidence="2" id="KW-0449">Lipoprotein</keyword>
<evidence type="ECO:0000313" key="6">
    <source>
        <dbReference type="Proteomes" id="UP001152795"/>
    </source>
</evidence>
<feature type="non-terminal residue" evidence="5">
    <location>
        <position position="332"/>
    </location>
</feature>
<comment type="subcellular location">
    <subcellularLocation>
        <location evidence="2">Cell membrane</location>
        <topology evidence="2">Lipid-anchor</topology>
        <orientation evidence="2">Cytoplasmic side</orientation>
    </subcellularLocation>
</comment>
<evidence type="ECO:0000256" key="1">
    <source>
        <dbReference type="ARBA" id="ARBA00023277"/>
    </source>
</evidence>
<dbReference type="EMBL" id="CACRXK020019505">
    <property type="protein sequence ID" value="CAB4033734.1"/>
    <property type="molecule type" value="Genomic_DNA"/>
</dbReference>
<gene>
    <name evidence="5" type="ORF">PACLA_8A078748</name>
</gene>
<keyword evidence="6" id="KW-1185">Reference proteome</keyword>
<dbReference type="Pfam" id="PF00723">
    <property type="entry name" value="Glyco_hydro_15"/>
    <property type="match status" value="1"/>
</dbReference>
<dbReference type="UniPathway" id="UPA00163"/>
<dbReference type="GO" id="GO:0005886">
    <property type="term" value="C:plasma membrane"/>
    <property type="evidence" value="ECO:0007669"/>
    <property type="project" value="UniProtKB-SubCell"/>
</dbReference>
<comment type="similarity">
    <text evidence="2">Belongs to the phosphorylase b kinase regulatory chain family.</text>
</comment>
<evidence type="ECO:0000313" key="5">
    <source>
        <dbReference type="EMBL" id="CAB4033734.1"/>
    </source>
</evidence>
<evidence type="ECO:0000259" key="4">
    <source>
        <dbReference type="Pfam" id="PF19292"/>
    </source>
</evidence>
<dbReference type="GO" id="GO:0005964">
    <property type="term" value="C:phosphorylase kinase complex"/>
    <property type="evidence" value="ECO:0007669"/>
    <property type="project" value="TreeGrafter"/>
</dbReference>
<dbReference type="Proteomes" id="UP001152795">
    <property type="component" value="Unassembled WGS sequence"/>
</dbReference>
<dbReference type="InterPro" id="IPR045583">
    <property type="entry name" value="KPBA/B_C"/>
</dbReference>